<dbReference type="PANTHER" id="PTHR32114:SF2">
    <property type="entry name" value="ABC TRANSPORTER ABCH.3"/>
    <property type="match status" value="1"/>
</dbReference>
<reference evidence="3 4" key="1">
    <citation type="submission" date="2021-03" db="EMBL/GenBank/DDBJ databases">
        <title>Isolation and description of Capnocytophaga bilenii sp. nov., a novel Capnocytophaga species, isolated from a gingivitis subject.</title>
        <authorList>
            <person name="Antezack A."/>
            <person name="Monnet-Corti V."/>
            <person name="La Scola B."/>
        </authorList>
    </citation>
    <scope>NUCLEOTIDE SEQUENCE [LARGE SCALE GENOMIC DNA]</scope>
    <source>
        <strain evidence="3 4">Marseille-Q4570</strain>
    </source>
</reference>
<proteinExistence type="predicted"/>
<dbReference type="InterPro" id="IPR027417">
    <property type="entry name" value="P-loop_NTPase"/>
</dbReference>
<feature type="coiled-coil region" evidence="1">
    <location>
        <begin position="544"/>
        <end position="679"/>
    </location>
</feature>
<evidence type="ECO:0000259" key="2">
    <source>
        <dbReference type="Pfam" id="PF13476"/>
    </source>
</evidence>
<feature type="domain" description="Rad50/SbcC-type AAA" evidence="2">
    <location>
        <begin position="6"/>
        <end position="262"/>
    </location>
</feature>
<name>A0ABS3Q0N9_9FLAO</name>
<protein>
    <submittedName>
        <fullName evidence="3">AAA family ATPase</fullName>
    </submittedName>
</protein>
<comment type="caution">
    <text evidence="3">The sequence shown here is derived from an EMBL/GenBank/DDBJ whole genome shotgun (WGS) entry which is preliminary data.</text>
</comment>
<evidence type="ECO:0000313" key="4">
    <source>
        <dbReference type="Proteomes" id="UP000681610"/>
    </source>
</evidence>
<dbReference type="InterPro" id="IPR038729">
    <property type="entry name" value="Rad50/SbcC_AAA"/>
</dbReference>
<accession>A0ABS3Q0N9</accession>
<evidence type="ECO:0000313" key="3">
    <source>
        <dbReference type="EMBL" id="MBO1884808.1"/>
    </source>
</evidence>
<evidence type="ECO:0000256" key="1">
    <source>
        <dbReference type="SAM" id="Coils"/>
    </source>
</evidence>
<dbReference type="SUPFAM" id="SSF52540">
    <property type="entry name" value="P-loop containing nucleoside triphosphate hydrolases"/>
    <property type="match status" value="2"/>
</dbReference>
<feature type="coiled-coil region" evidence="1">
    <location>
        <begin position="374"/>
        <end position="415"/>
    </location>
</feature>
<dbReference type="Proteomes" id="UP000681610">
    <property type="component" value="Unassembled WGS sequence"/>
</dbReference>
<keyword evidence="1" id="KW-0175">Coiled coil</keyword>
<dbReference type="PANTHER" id="PTHR32114">
    <property type="entry name" value="ABC TRANSPORTER ABCH.3"/>
    <property type="match status" value="1"/>
</dbReference>
<dbReference type="Pfam" id="PF13558">
    <property type="entry name" value="SbcC_Walker_B"/>
    <property type="match status" value="1"/>
</dbReference>
<feature type="coiled-coil region" evidence="1">
    <location>
        <begin position="472"/>
        <end position="499"/>
    </location>
</feature>
<dbReference type="EMBL" id="JAGDYP010000008">
    <property type="protein sequence ID" value="MBO1884808.1"/>
    <property type="molecule type" value="Genomic_DNA"/>
</dbReference>
<gene>
    <name evidence="3" type="ORF">J4N46_10400</name>
</gene>
<dbReference type="RefSeq" id="WP_208059227.1">
    <property type="nucleotide sequence ID" value="NZ_JAGDYP010000008.1"/>
</dbReference>
<keyword evidence="4" id="KW-1185">Reference proteome</keyword>
<feature type="coiled-coil region" evidence="1">
    <location>
        <begin position="234"/>
        <end position="342"/>
    </location>
</feature>
<dbReference type="Gene3D" id="3.40.50.300">
    <property type="entry name" value="P-loop containing nucleotide triphosphate hydrolases"/>
    <property type="match status" value="2"/>
</dbReference>
<organism evidence="3 4">
    <name type="scientific">Capnocytophaga bilenii</name>
    <dbReference type="NCBI Taxonomy" id="2819369"/>
    <lineage>
        <taxon>Bacteria</taxon>
        <taxon>Pseudomonadati</taxon>
        <taxon>Bacteroidota</taxon>
        <taxon>Flavobacteriia</taxon>
        <taxon>Flavobacteriales</taxon>
        <taxon>Flavobacteriaceae</taxon>
        <taxon>Capnocytophaga</taxon>
    </lineage>
</organism>
<dbReference type="Pfam" id="PF13476">
    <property type="entry name" value="AAA_23"/>
    <property type="match status" value="1"/>
</dbReference>
<sequence>MKILSVSLYNIASIEGPFTIDLEAEPLKSAGLFAITGATGAGKSTILDAICLALYNDTPRLATTKVNQVITDGNSDLQVNNVKNLLRKGAVSGYAKVAFQAIDNKIYEAEWQVRRARGKQGGSLQSETILLYNCTDNEPFAENRKTIVLERIKELIGLTFDEFTKSVILAQGDFTSFLKADDNKRSDILEKLTGTEIYTQISQKIYEIYKQHNYELSLLEAQRKNTTFLSEEEKEQIKTHLATDELNLEKLQAEIALLSEQQKWFADEQQFIRQYNEALAIKEKAIDEKEREATRFAELAMIEAIQAIKQEVVSKQQEADNLIAIKQQIDKDKAEKENLSSEEKTLLSNLTTYQKDFTELNEQYKQDKPVIEKAKKLDILIAEAERTLAEKELQLQNKEKKLAEKEAEAALVAENIKKGENYKQEREAWLSAHINQVVIKDNYHWLLNLATEKETLQTYIEKNKQELAMLNTEPLQKEVKVLETELTSAQQELPIAQAAYQTAERIVQKTQLENSHNIVLLRQNLTEGEACPVCGSLHHPNAQQEVQEQLIKVVEKERDDAKQKVNELTKTIAAKGEKLLKQHNALNELTAQKEKIKSRSEEYQQRIKDYRAQLQELALTEEWITLWETTTNTFIENINLLKQKWDKEESSLQKAKERLQKLANDKAALTAEITTLQQDIIPLQKTLQFDSEQHMDLKAERTGLLGNKPAQEVEMVYEKKLKHLVAVIDEAQNAYNTLLLSITANETSLSSLTAQKEQTEKTLTAATDAIEQWVTTHYPTEKTYLYQHLDKWAAYSHEWLQQERTAYQALNERIAKYTTIAEEQQKTLQAHSKKKPLTLSESETKEAYQTKKETQEVLHTAVINYKSQLLNDAAQQKAMQVLLQQIAQKEEITKQWGQLNNLIGSSNGANFRRYAQEYTLDLLLQYANMQMKLINKRYTLQRIAGTLGLQVIDNDMAAEIRSVYSLSGGESFLVSLALALALSSLSSTKMNVETLFIDEGFGSLDAETLQVALDALERLQNQGKKVGVISHIQEMVERIAVKVEVQKEGNGKSRITING</sequence>